<evidence type="ECO:0000259" key="3">
    <source>
        <dbReference type="Pfam" id="PF20684"/>
    </source>
</evidence>
<organism evidence="4 5">
    <name type="scientific">Sporormia fimetaria CBS 119925</name>
    <dbReference type="NCBI Taxonomy" id="1340428"/>
    <lineage>
        <taxon>Eukaryota</taxon>
        <taxon>Fungi</taxon>
        <taxon>Dikarya</taxon>
        <taxon>Ascomycota</taxon>
        <taxon>Pezizomycotina</taxon>
        <taxon>Dothideomycetes</taxon>
        <taxon>Pleosporomycetidae</taxon>
        <taxon>Pleosporales</taxon>
        <taxon>Sporormiaceae</taxon>
        <taxon>Sporormia</taxon>
    </lineage>
</organism>
<feature type="transmembrane region" description="Helical" evidence="2">
    <location>
        <begin position="62"/>
        <end position="85"/>
    </location>
</feature>
<dbReference type="PANTHER" id="PTHR39614">
    <property type="entry name" value="INTEGRAL MEMBRANE PROTEIN"/>
    <property type="match status" value="1"/>
</dbReference>
<feature type="transmembrane region" description="Helical" evidence="2">
    <location>
        <begin position="105"/>
        <end position="128"/>
    </location>
</feature>
<evidence type="ECO:0000313" key="5">
    <source>
        <dbReference type="Proteomes" id="UP000799440"/>
    </source>
</evidence>
<dbReference type="Proteomes" id="UP000799440">
    <property type="component" value="Unassembled WGS sequence"/>
</dbReference>
<evidence type="ECO:0000256" key="2">
    <source>
        <dbReference type="SAM" id="Phobius"/>
    </source>
</evidence>
<gene>
    <name evidence="4" type="ORF">M011DRAFT_467378</name>
</gene>
<keyword evidence="2" id="KW-1133">Transmembrane helix</keyword>
<feature type="transmembrane region" description="Helical" evidence="2">
    <location>
        <begin position="140"/>
        <end position="157"/>
    </location>
</feature>
<dbReference type="OrthoDB" id="3897607at2759"/>
<dbReference type="EMBL" id="MU006571">
    <property type="protein sequence ID" value="KAF2747785.1"/>
    <property type="molecule type" value="Genomic_DNA"/>
</dbReference>
<dbReference type="PANTHER" id="PTHR39614:SF2">
    <property type="entry name" value="INTEGRAL MEMBRANE PROTEIN"/>
    <property type="match status" value="1"/>
</dbReference>
<feature type="domain" description="Rhodopsin" evidence="3">
    <location>
        <begin position="3"/>
        <end position="204"/>
    </location>
</feature>
<keyword evidence="2" id="KW-0812">Transmembrane</keyword>
<protein>
    <recommendedName>
        <fullName evidence="3">Rhodopsin domain-containing protein</fullName>
    </recommendedName>
</protein>
<feature type="transmembrane region" description="Helical" evidence="2">
    <location>
        <begin position="28"/>
        <end position="50"/>
    </location>
</feature>
<reference evidence="4" key="1">
    <citation type="journal article" date="2020" name="Stud. Mycol.">
        <title>101 Dothideomycetes genomes: a test case for predicting lifestyles and emergence of pathogens.</title>
        <authorList>
            <person name="Haridas S."/>
            <person name="Albert R."/>
            <person name="Binder M."/>
            <person name="Bloem J."/>
            <person name="Labutti K."/>
            <person name="Salamov A."/>
            <person name="Andreopoulos B."/>
            <person name="Baker S."/>
            <person name="Barry K."/>
            <person name="Bills G."/>
            <person name="Bluhm B."/>
            <person name="Cannon C."/>
            <person name="Castanera R."/>
            <person name="Culley D."/>
            <person name="Daum C."/>
            <person name="Ezra D."/>
            <person name="Gonzalez J."/>
            <person name="Henrissat B."/>
            <person name="Kuo A."/>
            <person name="Liang C."/>
            <person name="Lipzen A."/>
            <person name="Lutzoni F."/>
            <person name="Magnuson J."/>
            <person name="Mondo S."/>
            <person name="Nolan M."/>
            <person name="Ohm R."/>
            <person name="Pangilinan J."/>
            <person name="Park H.-J."/>
            <person name="Ramirez L."/>
            <person name="Alfaro M."/>
            <person name="Sun H."/>
            <person name="Tritt A."/>
            <person name="Yoshinaga Y."/>
            <person name="Zwiers L.-H."/>
            <person name="Turgeon B."/>
            <person name="Goodwin S."/>
            <person name="Spatafora J."/>
            <person name="Crous P."/>
            <person name="Grigoriev I."/>
        </authorList>
    </citation>
    <scope>NUCLEOTIDE SEQUENCE</scope>
    <source>
        <strain evidence="4">CBS 119925</strain>
    </source>
</reference>
<proteinExistence type="predicted"/>
<evidence type="ECO:0000313" key="4">
    <source>
        <dbReference type="EMBL" id="KAF2747785.1"/>
    </source>
</evidence>
<dbReference type="Pfam" id="PF20684">
    <property type="entry name" value="Fung_rhodopsin"/>
    <property type="match status" value="1"/>
</dbReference>
<accession>A0A6A6VB60</accession>
<keyword evidence="5" id="KW-1185">Reference proteome</keyword>
<dbReference type="InterPro" id="IPR049326">
    <property type="entry name" value="Rhodopsin_dom_fungi"/>
</dbReference>
<feature type="compositionally biased region" description="Polar residues" evidence="1">
    <location>
        <begin position="264"/>
        <end position="286"/>
    </location>
</feature>
<dbReference type="AlphaFoldDB" id="A0A6A6VB60"/>
<name>A0A6A6VB60_9PLEO</name>
<sequence length="326" mass="35497">MVSAHSGLGRNYQSLTKEDYSHVALFEYANQVTLFLAIGFCKLATLMLIRRLFGRDAKASRIICNAIATLLFFWTMFAAVLVSVGCPPESIAPRDNLQTCPNLAVRYQVVLATDIFTDAILVLLPAYLVSQLHMTTKLKIQVTLVFAFRLPLIPLAILGSSNFVHSFESPNPGVDRALAIVFQQSQLCLSLIAATLPCLKSFIRSFDTGGGLNVNYGSGSRSGYDRGQSYHLRSLTKGRSDTSSRDAEQGTLQVSRSRDGIARTITNSTPSVTATTHGKGTSGNEDTSSHESQELFIRRDVQWEVRSENLSMSCGNSTVGEEAGIA</sequence>
<evidence type="ECO:0000256" key="1">
    <source>
        <dbReference type="SAM" id="MobiDB-lite"/>
    </source>
</evidence>
<feature type="compositionally biased region" description="Basic and acidic residues" evidence="1">
    <location>
        <begin position="238"/>
        <end position="248"/>
    </location>
</feature>
<keyword evidence="2" id="KW-0472">Membrane</keyword>
<feature type="region of interest" description="Disordered" evidence="1">
    <location>
        <begin position="235"/>
        <end position="293"/>
    </location>
</feature>